<dbReference type="CDD" id="cd14014">
    <property type="entry name" value="STKc_PknB_like"/>
    <property type="match status" value="1"/>
</dbReference>
<dbReference type="GO" id="GO:0010506">
    <property type="term" value="P:regulation of autophagy"/>
    <property type="evidence" value="ECO:0007669"/>
    <property type="project" value="InterPro"/>
</dbReference>
<dbReference type="GO" id="GO:0000045">
    <property type="term" value="P:autophagosome assembly"/>
    <property type="evidence" value="ECO:0007669"/>
    <property type="project" value="TreeGrafter"/>
</dbReference>
<reference evidence="8" key="1">
    <citation type="submission" date="2016-10" db="EMBL/GenBank/DDBJ databases">
        <authorList>
            <person name="de Groot N.N."/>
        </authorList>
    </citation>
    <scope>NUCLEOTIDE SEQUENCE</scope>
</reference>
<protein>
    <submittedName>
        <fullName evidence="8">Probable serine/threonine-protein kinase</fullName>
    </submittedName>
</protein>
<dbReference type="InterPro" id="IPR001932">
    <property type="entry name" value="PPM-type_phosphatase-like_dom"/>
</dbReference>
<dbReference type="PANTHER" id="PTHR24348">
    <property type="entry name" value="SERINE/THREONINE-PROTEIN KINASE UNC-51-RELATED"/>
    <property type="match status" value="1"/>
</dbReference>
<dbReference type="Gene3D" id="3.30.200.20">
    <property type="entry name" value="Phosphorylase Kinase, domain 1"/>
    <property type="match status" value="1"/>
</dbReference>
<keyword evidence="4" id="KW-0067">ATP-binding</keyword>
<gene>
    <name evidence="8" type="ORF">MNB_SV-3-1209</name>
</gene>
<dbReference type="GO" id="GO:0016020">
    <property type="term" value="C:membrane"/>
    <property type="evidence" value="ECO:0007669"/>
    <property type="project" value="TreeGrafter"/>
</dbReference>
<evidence type="ECO:0000256" key="4">
    <source>
        <dbReference type="ARBA" id="ARBA00022840"/>
    </source>
</evidence>
<dbReference type="GO" id="GO:0005829">
    <property type="term" value="C:cytosol"/>
    <property type="evidence" value="ECO:0007669"/>
    <property type="project" value="TreeGrafter"/>
</dbReference>
<organism evidence="8">
    <name type="scientific">hydrothermal vent metagenome</name>
    <dbReference type="NCBI Taxonomy" id="652676"/>
    <lineage>
        <taxon>unclassified sequences</taxon>
        <taxon>metagenomes</taxon>
        <taxon>ecological metagenomes</taxon>
    </lineage>
</organism>
<feature type="domain" description="PPM-type phosphatase" evidence="7">
    <location>
        <begin position="8"/>
        <end position="225"/>
    </location>
</feature>
<evidence type="ECO:0000256" key="5">
    <source>
        <dbReference type="SAM" id="Phobius"/>
    </source>
</evidence>
<dbReference type="Pfam" id="PF00069">
    <property type="entry name" value="Pkinase"/>
    <property type="match status" value="1"/>
</dbReference>
<dbReference type="PROSITE" id="PS00108">
    <property type="entry name" value="PROTEIN_KINASE_ST"/>
    <property type="match status" value="1"/>
</dbReference>
<keyword evidence="5" id="KW-0812">Transmembrane</keyword>
<dbReference type="SMART" id="SM00331">
    <property type="entry name" value="PP2C_SIG"/>
    <property type="match status" value="1"/>
</dbReference>
<dbReference type="GO" id="GO:0004674">
    <property type="term" value="F:protein serine/threonine kinase activity"/>
    <property type="evidence" value="ECO:0007669"/>
    <property type="project" value="InterPro"/>
</dbReference>
<proteinExistence type="predicted"/>
<evidence type="ECO:0000256" key="1">
    <source>
        <dbReference type="ARBA" id="ARBA00022679"/>
    </source>
</evidence>
<dbReference type="AlphaFoldDB" id="A0A1W1CND4"/>
<dbReference type="InterPro" id="IPR008271">
    <property type="entry name" value="Ser/Thr_kinase_AS"/>
</dbReference>
<dbReference type="InterPro" id="IPR011009">
    <property type="entry name" value="Kinase-like_dom_sf"/>
</dbReference>
<dbReference type="PANTHER" id="PTHR24348:SF22">
    <property type="entry name" value="NON-SPECIFIC SERINE_THREONINE PROTEIN KINASE"/>
    <property type="match status" value="1"/>
</dbReference>
<dbReference type="InterPro" id="IPR000719">
    <property type="entry name" value="Prot_kinase_dom"/>
</dbReference>
<dbReference type="PROSITE" id="PS51746">
    <property type="entry name" value="PPM_2"/>
    <property type="match status" value="1"/>
</dbReference>
<feature type="domain" description="Protein kinase" evidence="6">
    <location>
        <begin position="241"/>
        <end position="510"/>
    </location>
</feature>
<keyword evidence="3 8" id="KW-0418">Kinase</keyword>
<dbReference type="InterPro" id="IPR045269">
    <property type="entry name" value="Atg1-like"/>
</dbReference>
<feature type="transmembrane region" description="Helical" evidence="5">
    <location>
        <begin position="523"/>
        <end position="544"/>
    </location>
</feature>
<dbReference type="Pfam" id="PF13672">
    <property type="entry name" value="PP2C_2"/>
    <property type="match status" value="1"/>
</dbReference>
<evidence type="ECO:0000259" key="7">
    <source>
        <dbReference type="PROSITE" id="PS51746"/>
    </source>
</evidence>
<accession>A0A1W1CND4</accession>
<dbReference type="SMART" id="SM00220">
    <property type="entry name" value="S_TKc"/>
    <property type="match status" value="1"/>
</dbReference>
<dbReference type="GO" id="GO:0005524">
    <property type="term" value="F:ATP binding"/>
    <property type="evidence" value="ECO:0007669"/>
    <property type="project" value="UniProtKB-KW"/>
</dbReference>
<keyword evidence="5" id="KW-0472">Membrane</keyword>
<name>A0A1W1CND4_9ZZZZ</name>
<dbReference type="GO" id="GO:0000407">
    <property type="term" value="C:phagophore assembly site"/>
    <property type="evidence" value="ECO:0007669"/>
    <property type="project" value="TreeGrafter"/>
</dbReference>
<dbReference type="InterPro" id="IPR036457">
    <property type="entry name" value="PPM-type-like_dom_sf"/>
</dbReference>
<evidence type="ECO:0000313" key="8">
    <source>
        <dbReference type="EMBL" id="SFV67161.1"/>
    </source>
</evidence>
<keyword evidence="5" id="KW-1133">Transmembrane helix</keyword>
<dbReference type="Gene3D" id="1.10.510.10">
    <property type="entry name" value="Transferase(Phosphotransferase) domain 1"/>
    <property type="match status" value="1"/>
</dbReference>
<dbReference type="Gene3D" id="3.60.40.10">
    <property type="entry name" value="PPM-type phosphatase domain"/>
    <property type="match status" value="1"/>
</dbReference>
<dbReference type="SUPFAM" id="SSF81606">
    <property type="entry name" value="PP2C-like"/>
    <property type="match status" value="1"/>
</dbReference>
<keyword evidence="1" id="KW-0808">Transferase</keyword>
<dbReference type="CDD" id="cd00143">
    <property type="entry name" value="PP2Cc"/>
    <property type="match status" value="1"/>
</dbReference>
<dbReference type="EMBL" id="FPHI01000030">
    <property type="protein sequence ID" value="SFV67161.1"/>
    <property type="molecule type" value="Genomic_DNA"/>
</dbReference>
<evidence type="ECO:0000259" key="6">
    <source>
        <dbReference type="PROSITE" id="PS50011"/>
    </source>
</evidence>
<sequence length="545" mass="63007">MSKQNIKTSGLTLAKGTQLQGDDFFEVKVMEKITVAIVCDGVGSAVAGAKAAKRASCFLMNALKNRPNSWSMEKSIRHFIENINRVLYRESMEEYEREELVTTLTLVVIEGDRLYGANVGDSRIYLQRNGQFVQLSHDHVMDEEGMENVLTSAMGLEENVSPYYFENNLQSGDQILLCSDGLYTELTQDEMANGLKMGASFLVKKASKKHNDNLPDDTTAVVLEIKELDPRLKFKQSDLIVQENYKIGDKIDGYRLLKPLIQNKRTWLCEKRGMKYVIKFVPYEALDDEVILDFFVKEVWMAKRLKAGFFPKAVVPKNRTHRYYIMAFVEGITLKEYTAKKALSVDMSVELAIFLLKMSQFLIRLDLVHGDIKPENIIVTKRKGKQVFKMVDFGTVMEAYSTLTRIGTPSYLAPERFRHTPVNEQTELYAIGVTLYETLTKKYPFGEIEPFQTPCFEKKIKEPAKINPKIPKWLESVILRSLETNTDKRYHNYSEMLYEINNPEKVKPYFDKSVSFIERHEKMVYKVGFVSMFLLNIIQLFYFWR</sequence>
<evidence type="ECO:0000256" key="2">
    <source>
        <dbReference type="ARBA" id="ARBA00022741"/>
    </source>
</evidence>
<dbReference type="SUPFAM" id="SSF56112">
    <property type="entry name" value="Protein kinase-like (PK-like)"/>
    <property type="match status" value="1"/>
</dbReference>
<evidence type="ECO:0000256" key="3">
    <source>
        <dbReference type="ARBA" id="ARBA00022777"/>
    </source>
</evidence>
<dbReference type="SMART" id="SM00332">
    <property type="entry name" value="PP2Cc"/>
    <property type="match status" value="1"/>
</dbReference>
<keyword evidence="2" id="KW-0547">Nucleotide-binding</keyword>
<dbReference type="GO" id="GO:0005776">
    <property type="term" value="C:autophagosome"/>
    <property type="evidence" value="ECO:0007669"/>
    <property type="project" value="TreeGrafter"/>
</dbReference>
<dbReference type="PROSITE" id="PS50011">
    <property type="entry name" value="PROTEIN_KINASE_DOM"/>
    <property type="match status" value="1"/>
</dbReference>